<dbReference type="OrthoDB" id="3524371at2"/>
<feature type="region of interest" description="Disordered" evidence="1">
    <location>
        <begin position="39"/>
        <end position="62"/>
    </location>
</feature>
<reference evidence="3 4" key="1">
    <citation type="submission" date="2018-12" db="EMBL/GenBank/DDBJ databases">
        <title>Glycomyces sp. YIM 121974 draft genome.</title>
        <authorList>
            <person name="Li Q."/>
        </authorList>
    </citation>
    <scope>NUCLEOTIDE SEQUENCE [LARGE SCALE GENOMIC DNA]</scope>
    <source>
        <strain evidence="3 4">YIM 121974</strain>
    </source>
</reference>
<protein>
    <recommendedName>
        <fullName evidence="2">Beta-lactamase class A catalytic domain-containing protein</fullName>
    </recommendedName>
</protein>
<dbReference type="EMBL" id="RSEB01000001">
    <property type="protein sequence ID" value="RRS01532.1"/>
    <property type="molecule type" value="Genomic_DNA"/>
</dbReference>
<dbReference type="AlphaFoldDB" id="A0A426V3V4"/>
<dbReference type="Proteomes" id="UP000277256">
    <property type="component" value="Unassembled WGS sequence"/>
</dbReference>
<dbReference type="PANTHER" id="PTHR35333:SF3">
    <property type="entry name" value="BETA-LACTAMASE-TYPE TRANSPEPTIDASE FOLD CONTAINING PROTEIN"/>
    <property type="match status" value="1"/>
</dbReference>
<comment type="caution">
    <text evidence="3">The sequence shown here is derived from an EMBL/GenBank/DDBJ whole genome shotgun (WGS) entry which is preliminary data.</text>
</comment>
<dbReference type="PANTHER" id="PTHR35333">
    <property type="entry name" value="BETA-LACTAMASE"/>
    <property type="match status" value="1"/>
</dbReference>
<accession>A0A426V3V4</accession>
<dbReference type="GO" id="GO:0046677">
    <property type="term" value="P:response to antibiotic"/>
    <property type="evidence" value="ECO:0007669"/>
    <property type="project" value="InterPro"/>
</dbReference>
<dbReference type="SUPFAM" id="SSF56601">
    <property type="entry name" value="beta-lactamase/transpeptidase-like"/>
    <property type="match status" value="1"/>
</dbReference>
<evidence type="ECO:0000313" key="3">
    <source>
        <dbReference type="EMBL" id="RRS01532.1"/>
    </source>
</evidence>
<dbReference type="GO" id="GO:0030655">
    <property type="term" value="P:beta-lactam antibiotic catabolic process"/>
    <property type="evidence" value="ECO:0007669"/>
    <property type="project" value="InterPro"/>
</dbReference>
<dbReference type="InterPro" id="IPR000871">
    <property type="entry name" value="Beta-lactam_class-A"/>
</dbReference>
<evidence type="ECO:0000259" key="2">
    <source>
        <dbReference type="Pfam" id="PF13354"/>
    </source>
</evidence>
<sequence>MRAKHARREFRWPFLAAALAAAVLAAVALRYGPFATDDGGSGGAATAEPPSPTVDSSSAPDPEELRLAAETELQRRLDEALTEYTEGLGDANFYASVAVDDGEFHLSHHGDDQHESASIVKTEILAMMLLEYGTVDQIPDWAMAAAEKMIRDSDNDATNEIFFGCWDDPHAEIRRAHVDFGLHDTEPHEGERWGQTLTTANDQLTMLRTALFEGMLTAEQTEVARDLMGDLAPSQQWGVDAAAADGETVWMKNGWDTREAVDGEWVVNSIGVIAGDTDRPITIAVLTGGSVSHEEGIERVEDLARTARDIIDAGPALTGP</sequence>
<name>A0A426V3V4_9ACTN</name>
<dbReference type="GO" id="GO:0008800">
    <property type="term" value="F:beta-lactamase activity"/>
    <property type="evidence" value="ECO:0007669"/>
    <property type="project" value="InterPro"/>
</dbReference>
<organism evidence="3 4">
    <name type="scientific">Glycomyces terrestris</name>
    <dbReference type="NCBI Taxonomy" id="2493553"/>
    <lineage>
        <taxon>Bacteria</taxon>
        <taxon>Bacillati</taxon>
        <taxon>Actinomycetota</taxon>
        <taxon>Actinomycetes</taxon>
        <taxon>Glycomycetales</taxon>
        <taxon>Glycomycetaceae</taxon>
        <taxon>Glycomyces</taxon>
    </lineage>
</organism>
<dbReference type="Pfam" id="PF13354">
    <property type="entry name" value="Beta-lactamase2"/>
    <property type="match status" value="1"/>
</dbReference>
<keyword evidence="4" id="KW-1185">Reference proteome</keyword>
<feature type="domain" description="Beta-lactamase class A catalytic" evidence="2">
    <location>
        <begin position="145"/>
        <end position="287"/>
    </location>
</feature>
<evidence type="ECO:0000313" key="4">
    <source>
        <dbReference type="Proteomes" id="UP000277256"/>
    </source>
</evidence>
<gene>
    <name evidence="3" type="ORF">EIW28_01825</name>
</gene>
<dbReference type="RefSeq" id="WP_125246009.1">
    <property type="nucleotide sequence ID" value="NZ_RSEB01000001.1"/>
</dbReference>
<proteinExistence type="predicted"/>
<evidence type="ECO:0000256" key="1">
    <source>
        <dbReference type="SAM" id="MobiDB-lite"/>
    </source>
</evidence>
<dbReference type="InterPro" id="IPR045155">
    <property type="entry name" value="Beta-lactam_cat"/>
</dbReference>
<dbReference type="InterPro" id="IPR012338">
    <property type="entry name" value="Beta-lactam/transpept-like"/>
</dbReference>
<dbReference type="Gene3D" id="3.40.710.10">
    <property type="entry name" value="DD-peptidase/beta-lactamase superfamily"/>
    <property type="match status" value="1"/>
</dbReference>